<dbReference type="Proteomes" id="UP000036780">
    <property type="component" value="Unassembled WGS sequence"/>
</dbReference>
<dbReference type="InterPro" id="IPR050661">
    <property type="entry name" value="BglG_antiterminators"/>
</dbReference>
<evidence type="ECO:0000313" key="2">
    <source>
        <dbReference type="Proteomes" id="UP000036780"/>
    </source>
</evidence>
<dbReference type="AlphaFoldDB" id="A0A0L0QLM5"/>
<sequence length="146" mass="17053">MYLDKRSKEILEELISHPNLSSKDIETKTGLSRRQIKYSVEKINNWLKENNYPVLQRLKNGKFLIHPVLGELYDQDQLRVVDNYIPSEDERVLLILLILLSQHDLSLVHFTQALKVSNVTILSDMKKAQQKIEPLRLQIVYSRTVG</sequence>
<evidence type="ECO:0008006" key="3">
    <source>
        <dbReference type="Google" id="ProtNLM"/>
    </source>
</evidence>
<evidence type="ECO:0000313" key="1">
    <source>
        <dbReference type="EMBL" id="KNE19497.1"/>
    </source>
</evidence>
<reference evidence="2" key="1">
    <citation type="submission" date="2015-07" db="EMBL/GenBank/DDBJ databases">
        <title>Fjat-10053 dsm26.</title>
        <authorList>
            <person name="Liu B."/>
            <person name="Wang J."/>
            <person name="Zhu Y."/>
            <person name="Liu G."/>
            <person name="Chen Q."/>
            <person name="Chen Z."/>
            <person name="Lan J."/>
            <person name="Che J."/>
            <person name="Ge C."/>
            <person name="Shi H."/>
            <person name="Pan Z."/>
            <person name="Liu X."/>
        </authorList>
    </citation>
    <scope>NUCLEOTIDE SEQUENCE [LARGE SCALE GENOMIC DNA]</scope>
    <source>
        <strain evidence="2">DSM 26</strain>
    </source>
</reference>
<protein>
    <recommendedName>
        <fullName evidence="3">Mga helix-turn-helix domain-containing protein</fullName>
    </recommendedName>
</protein>
<dbReference type="PANTHER" id="PTHR30185:SF9">
    <property type="entry name" value="MANNITOL-SPECIFIC PHOSPHOTRANSFERASE ENZYME IIA COMPONENT"/>
    <property type="match status" value="1"/>
</dbReference>
<dbReference type="GeneID" id="66871494"/>
<accession>A0A0L0QLM5</accession>
<organism evidence="1 2">
    <name type="scientific">Virgibacillus pantothenticus</name>
    <dbReference type="NCBI Taxonomy" id="1473"/>
    <lineage>
        <taxon>Bacteria</taxon>
        <taxon>Bacillati</taxon>
        <taxon>Bacillota</taxon>
        <taxon>Bacilli</taxon>
        <taxon>Bacillales</taxon>
        <taxon>Bacillaceae</taxon>
        <taxon>Virgibacillus</taxon>
    </lineage>
</organism>
<comment type="caution">
    <text evidence="1">The sequence shown here is derived from an EMBL/GenBank/DDBJ whole genome shotgun (WGS) entry which is preliminary data.</text>
</comment>
<keyword evidence="2" id="KW-1185">Reference proteome</keyword>
<dbReference type="EMBL" id="LGTO01000007">
    <property type="protein sequence ID" value="KNE19497.1"/>
    <property type="molecule type" value="Genomic_DNA"/>
</dbReference>
<gene>
    <name evidence="1" type="ORF">AFK71_13505</name>
</gene>
<proteinExistence type="predicted"/>
<dbReference type="OrthoDB" id="369398at2"/>
<dbReference type="RefSeq" id="WP_050352033.1">
    <property type="nucleotide sequence ID" value="NZ_CP073011.1"/>
</dbReference>
<dbReference type="PATRIC" id="fig|1473.5.peg.1305"/>
<dbReference type="PANTHER" id="PTHR30185">
    <property type="entry name" value="CRYPTIC BETA-GLUCOSIDE BGL OPERON ANTITERMINATOR"/>
    <property type="match status" value="1"/>
</dbReference>
<name>A0A0L0QLM5_VIRPA</name>